<dbReference type="GO" id="GO:0006508">
    <property type="term" value="P:proteolysis"/>
    <property type="evidence" value="ECO:0007669"/>
    <property type="project" value="UniProtKB-KW"/>
</dbReference>
<evidence type="ECO:0000256" key="12">
    <source>
        <dbReference type="ARBA" id="ARBA00023136"/>
    </source>
</evidence>
<evidence type="ECO:0000256" key="13">
    <source>
        <dbReference type="SAM" id="Phobius"/>
    </source>
</evidence>
<feature type="transmembrane region" description="Helical" evidence="13">
    <location>
        <begin position="99"/>
        <end position="120"/>
    </location>
</feature>
<dbReference type="Pfam" id="PF02163">
    <property type="entry name" value="Peptidase_M50"/>
    <property type="match status" value="1"/>
</dbReference>
<feature type="transmembrane region" description="Helical" evidence="13">
    <location>
        <begin position="156"/>
        <end position="175"/>
    </location>
</feature>
<dbReference type="STRING" id="1499966.U14_04728"/>
<feature type="domain" description="Peptidase M50" evidence="14">
    <location>
        <begin position="21"/>
        <end position="194"/>
    </location>
</feature>
<dbReference type="GO" id="GO:0005886">
    <property type="term" value="C:plasma membrane"/>
    <property type="evidence" value="ECO:0007669"/>
    <property type="project" value="UniProtKB-SubCell"/>
</dbReference>
<keyword evidence="16" id="KW-1185">Reference proteome</keyword>
<proteinExistence type="inferred from homology"/>
<dbReference type="PANTHER" id="PTHR35864:SF1">
    <property type="entry name" value="ZINC METALLOPROTEASE YWHC-RELATED"/>
    <property type="match status" value="1"/>
</dbReference>
<comment type="similarity">
    <text evidence="3">Belongs to the peptidase M50B family.</text>
</comment>
<evidence type="ECO:0000256" key="10">
    <source>
        <dbReference type="ARBA" id="ARBA00022989"/>
    </source>
</evidence>
<keyword evidence="6 13" id="KW-0812">Transmembrane</keyword>
<dbReference type="PANTHER" id="PTHR35864">
    <property type="entry name" value="ZINC METALLOPROTEASE MJ0611-RELATED"/>
    <property type="match status" value="1"/>
</dbReference>
<evidence type="ECO:0000256" key="2">
    <source>
        <dbReference type="ARBA" id="ARBA00004651"/>
    </source>
</evidence>
<evidence type="ECO:0000256" key="8">
    <source>
        <dbReference type="ARBA" id="ARBA00022801"/>
    </source>
</evidence>
<feature type="transmembrane region" description="Helical" evidence="13">
    <location>
        <begin position="14"/>
        <end position="34"/>
    </location>
</feature>
<keyword evidence="11" id="KW-0482">Metalloprotease</keyword>
<evidence type="ECO:0000256" key="6">
    <source>
        <dbReference type="ARBA" id="ARBA00022692"/>
    </source>
</evidence>
<evidence type="ECO:0000259" key="14">
    <source>
        <dbReference type="Pfam" id="PF02163"/>
    </source>
</evidence>
<keyword evidence="8" id="KW-0378">Hydrolase</keyword>
<dbReference type="GO" id="GO:0046872">
    <property type="term" value="F:metal ion binding"/>
    <property type="evidence" value="ECO:0007669"/>
    <property type="project" value="UniProtKB-KW"/>
</dbReference>
<dbReference type="EMBL" id="DF820459">
    <property type="protein sequence ID" value="GAK53463.1"/>
    <property type="molecule type" value="Genomic_DNA"/>
</dbReference>
<reference evidence="15" key="1">
    <citation type="journal article" date="2015" name="PeerJ">
        <title>First genomic representation of candidate bacterial phylum KSB3 points to enhanced environmental sensing as a trigger of wastewater bulking.</title>
        <authorList>
            <person name="Sekiguchi Y."/>
            <person name="Ohashi A."/>
            <person name="Parks D.H."/>
            <person name="Yamauchi T."/>
            <person name="Tyson G.W."/>
            <person name="Hugenholtz P."/>
        </authorList>
    </citation>
    <scope>NUCLEOTIDE SEQUENCE [LARGE SCALE GENOMIC DNA]</scope>
</reference>
<keyword evidence="4" id="KW-1003">Cell membrane</keyword>
<comment type="cofactor">
    <cofactor evidence="1">
        <name>Zn(2+)</name>
        <dbReference type="ChEBI" id="CHEBI:29105"/>
    </cofactor>
</comment>
<dbReference type="Proteomes" id="UP000030700">
    <property type="component" value="Unassembled WGS sequence"/>
</dbReference>
<keyword evidence="12 13" id="KW-0472">Membrane</keyword>
<organism evidence="15">
    <name type="scientific">Candidatus Moduliflexus flocculans</name>
    <dbReference type="NCBI Taxonomy" id="1499966"/>
    <lineage>
        <taxon>Bacteria</taxon>
        <taxon>Candidatus Moduliflexota</taxon>
        <taxon>Candidatus Moduliflexia</taxon>
        <taxon>Candidatus Moduliflexales</taxon>
        <taxon>Candidatus Moduliflexaceae</taxon>
    </lineage>
</organism>
<keyword evidence="9" id="KW-0862">Zinc</keyword>
<evidence type="ECO:0000256" key="9">
    <source>
        <dbReference type="ARBA" id="ARBA00022833"/>
    </source>
</evidence>
<accession>A0A0S6W124</accession>
<dbReference type="CDD" id="cd06158">
    <property type="entry name" value="S2P-M50_like_1"/>
    <property type="match status" value="1"/>
</dbReference>
<evidence type="ECO:0000256" key="3">
    <source>
        <dbReference type="ARBA" id="ARBA00007931"/>
    </source>
</evidence>
<dbReference type="GO" id="GO:0008237">
    <property type="term" value="F:metallopeptidase activity"/>
    <property type="evidence" value="ECO:0007669"/>
    <property type="project" value="UniProtKB-KW"/>
</dbReference>
<keyword evidence="5" id="KW-0645">Protease</keyword>
<dbReference type="InterPro" id="IPR044537">
    <property type="entry name" value="Rip2-like"/>
</dbReference>
<evidence type="ECO:0000256" key="7">
    <source>
        <dbReference type="ARBA" id="ARBA00022723"/>
    </source>
</evidence>
<name>A0A0S6W124_9BACT</name>
<feature type="transmembrane region" description="Helical" evidence="13">
    <location>
        <begin position="62"/>
        <end position="79"/>
    </location>
</feature>
<dbReference type="AlphaFoldDB" id="A0A0S6W124"/>
<evidence type="ECO:0000256" key="5">
    <source>
        <dbReference type="ARBA" id="ARBA00022670"/>
    </source>
</evidence>
<evidence type="ECO:0000256" key="4">
    <source>
        <dbReference type="ARBA" id="ARBA00022475"/>
    </source>
</evidence>
<feature type="transmembrane region" description="Helical" evidence="13">
    <location>
        <begin position="206"/>
        <end position="234"/>
    </location>
</feature>
<comment type="subcellular location">
    <subcellularLocation>
        <location evidence="2">Cell membrane</location>
        <topology evidence="2">Multi-pass membrane protein</topology>
    </subcellularLocation>
</comment>
<gene>
    <name evidence="15" type="ORF">U14_04728</name>
</gene>
<dbReference type="InterPro" id="IPR052348">
    <property type="entry name" value="Metallopeptidase_M50B"/>
</dbReference>
<keyword evidence="7" id="KW-0479">Metal-binding</keyword>
<evidence type="ECO:0000313" key="15">
    <source>
        <dbReference type="EMBL" id="GAK53463.1"/>
    </source>
</evidence>
<evidence type="ECO:0000313" key="16">
    <source>
        <dbReference type="Proteomes" id="UP000030700"/>
    </source>
</evidence>
<dbReference type="HOGENOM" id="CLU_086979_0_0_0"/>
<protein>
    <recommendedName>
        <fullName evidence="14">Peptidase M50 domain-containing protein</fullName>
    </recommendedName>
</protein>
<sequence>MLFELNPLHLAEGLVWYIVFLFSTVCHEAAHAFASLKLADRTAHEGGQVTLDPLPHIRREPIGMVVIPIVSFLMSGWMMGWASAPYDPAWAMRYPRRSALMALAGPSANFVLFAIAFLMIRAGVAFEWFYAPDSITFSQVTVAVAAKGVSVAVAKFLSILFSLNLILCVFNLLPLPPLDGSSIFPLFLERRMGQEYLDFLHRNRSFAFFGLYVAWQFFHVIFNPIHLFVLNLLYPGLQYH</sequence>
<dbReference type="InterPro" id="IPR008915">
    <property type="entry name" value="Peptidase_M50"/>
</dbReference>
<evidence type="ECO:0000256" key="1">
    <source>
        <dbReference type="ARBA" id="ARBA00001947"/>
    </source>
</evidence>
<evidence type="ECO:0000256" key="11">
    <source>
        <dbReference type="ARBA" id="ARBA00023049"/>
    </source>
</evidence>
<keyword evidence="10 13" id="KW-1133">Transmembrane helix</keyword>